<dbReference type="AlphaFoldDB" id="A0A418NVX2"/>
<name>A0A418NVX2_9SPHN</name>
<sequence>MIRKLVLISAASLALVACGDAQQVVDDNDAIETVSETPDVAVIPTLEPVSASEVDIDFEPSLGICTFEADGETLLVAGATGEEGTSGLGVVRMNGQDLRLQAGELGGPDALSVGPMLHGDDYTVEIDRAETGTEAQMESLSYEATLTLRKEGMSEVVYGPGRWECSV</sequence>
<feature type="chain" id="PRO_5018965358" description="Lipoprotein" evidence="1">
    <location>
        <begin position="20"/>
        <end position="167"/>
    </location>
</feature>
<evidence type="ECO:0008006" key="4">
    <source>
        <dbReference type="Google" id="ProtNLM"/>
    </source>
</evidence>
<accession>A0A418NVX2</accession>
<feature type="signal peptide" evidence="1">
    <location>
        <begin position="1"/>
        <end position="19"/>
    </location>
</feature>
<comment type="caution">
    <text evidence="2">The sequence shown here is derived from an EMBL/GenBank/DDBJ whole genome shotgun (WGS) entry which is preliminary data.</text>
</comment>
<keyword evidence="1" id="KW-0732">Signal</keyword>
<organism evidence="2 3">
    <name type="scientific">Aurantiacibacter zhengii</name>
    <dbReference type="NCBI Taxonomy" id="2307003"/>
    <lineage>
        <taxon>Bacteria</taxon>
        <taxon>Pseudomonadati</taxon>
        <taxon>Pseudomonadota</taxon>
        <taxon>Alphaproteobacteria</taxon>
        <taxon>Sphingomonadales</taxon>
        <taxon>Erythrobacteraceae</taxon>
        <taxon>Aurantiacibacter</taxon>
    </lineage>
</organism>
<dbReference type="EMBL" id="QXFL01000001">
    <property type="protein sequence ID" value="RIV88752.1"/>
    <property type="molecule type" value="Genomic_DNA"/>
</dbReference>
<reference evidence="2 3" key="1">
    <citation type="submission" date="2018-08" db="EMBL/GenBank/DDBJ databases">
        <title>Erythrobacter zhengii sp.nov., a bacterium isolated from deep-sea sediment.</title>
        <authorList>
            <person name="Fang C."/>
            <person name="Wu Y.-H."/>
            <person name="Sun C."/>
            <person name="Wang H."/>
            <person name="Cheng H."/>
            <person name="Meng F.-X."/>
            <person name="Wang C.-S."/>
            <person name="Xu X.-W."/>
        </authorList>
    </citation>
    <scope>NUCLEOTIDE SEQUENCE [LARGE SCALE GENOMIC DNA]</scope>
    <source>
        <strain evidence="2 3">V18</strain>
    </source>
</reference>
<protein>
    <recommendedName>
        <fullName evidence="4">Lipoprotein</fullName>
    </recommendedName>
</protein>
<keyword evidence="3" id="KW-1185">Reference proteome</keyword>
<dbReference type="Proteomes" id="UP000286576">
    <property type="component" value="Unassembled WGS sequence"/>
</dbReference>
<gene>
    <name evidence="2" type="ORF">D2V07_00275</name>
</gene>
<evidence type="ECO:0000256" key="1">
    <source>
        <dbReference type="SAM" id="SignalP"/>
    </source>
</evidence>
<dbReference type="RefSeq" id="WP_119584029.1">
    <property type="nucleotide sequence ID" value="NZ_CAWODQ010000001.1"/>
</dbReference>
<evidence type="ECO:0000313" key="2">
    <source>
        <dbReference type="EMBL" id="RIV88752.1"/>
    </source>
</evidence>
<proteinExistence type="predicted"/>
<dbReference type="OrthoDB" id="7408550at2"/>
<evidence type="ECO:0000313" key="3">
    <source>
        <dbReference type="Proteomes" id="UP000286576"/>
    </source>
</evidence>
<dbReference type="PROSITE" id="PS51257">
    <property type="entry name" value="PROKAR_LIPOPROTEIN"/>
    <property type="match status" value="1"/>
</dbReference>